<protein>
    <submittedName>
        <fullName evidence="3">Sugar transferase</fullName>
    </submittedName>
</protein>
<gene>
    <name evidence="3" type="ORF">IC230_25270</name>
</gene>
<organism evidence="3 4">
    <name type="scientific">Spirosoma validum</name>
    <dbReference type="NCBI Taxonomy" id="2771355"/>
    <lineage>
        <taxon>Bacteria</taxon>
        <taxon>Pseudomonadati</taxon>
        <taxon>Bacteroidota</taxon>
        <taxon>Cytophagia</taxon>
        <taxon>Cytophagales</taxon>
        <taxon>Cytophagaceae</taxon>
        <taxon>Spirosoma</taxon>
    </lineage>
</organism>
<evidence type="ECO:0000313" key="4">
    <source>
        <dbReference type="Proteomes" id="UP000653797"/>
    </source>
</evidence>
<evidence type="ECO:0000259" key="2">
    <source>
        <dbReference type="Pfam" id="PF02397"/>
    </source>
</evidence>
<keyword evidence="3" id="KW-0808">Transferase</keyword>
<dbReference type="GO" id="GO:0016780">
    <property type="term" value="F:phosphotransferase activity, for other substituted phosphate groups"/>
    <property type="evidence" value="ECO:0007669"/>
    <property type="project" value="TreeGrafter"/>
</dbReference>
<dbReference type="PANTHER" id="PTHR30576:SF0">
    <property type="entry name" value="UNDECAPRENYL-PHOSPHATE N-ACETYLGALACTOSAMINYL 1-PHOSPHATE TRANSFERASE-RELATED"/>
    <property type="match status" value="1"/>
</dbReference>
<dbReference type="Proteomes" id="UP000653797">
    <property type="component" value="Unassembled WGS sequence"/>
</dbReference>
<reference evidence="3" key="1">
    <citation type="submission" date="2020-09" db="EMBL/GenBank/DDBJ databases">
        <authorList>
            <person name="Kim M.K."/>
        </authorList>
    </citation>
    <scope>NUCLEOTIDE SEQUENCE</scope>
    <source>
        <strain evidence="3">BT704</strain>
    </source>
</reference>
<dbReference type="Pfam" id="PF02397">
    <property type="entry name" value="Bac_transf"/>
    <property type="match status" value="1"/>
</dbReference>
<dbReference type="PANTHER" id="PTHR30576">
    <property type="entry name" value="COLANIC BIOSYNTHESIS UDP-GLUCOSE LIPID CARRIER TRANSFERASE"/>
    <property type="match status" value="1"/>
</dbReference>
<evidence type="ECO:0000256" key="1">
    <source>
        <dbReference type="ARBA" id="ARBA00006464"/>
    </source>
</evidence>
<comment type="similarity">
    <text evidence="1">Belongs to the bacterial sugar transferase family.</text>
</comment>
<name>A0A927GG15_9BACT</name>
<dbReference type="EMBL" id="JACXAA010000011">
    <property type="protein sequence ID" value="MBD2756233.1"/>
    <property type="molecule type" value="Genomic_DNA"/>
</dbReference>
<comment type="caution">
    <text evidence="3">The sequence shown here is derived from an EMBL/GenBank/DDBJ whole genome shotgun (WGS) entry which is preliminary data.</text>
</comment>
<keyword evidence="4" id="KW-1185">Reference proteome</keyword>
<evidence type="ECO:0000313" key="3">
    <source>
        <dbReference type="EMBL" id="MBD2756233.1"/>
    </source>
</evidence>
<dbReference type="AlphaFoldDB" id="A0A927GG15"/>
<accession>A0A927GG15</accession>
<feature type="domain" description="Bacterial sugar transferase" evidence="2">
    <location>
        <begin position="150"/>
        <end position="385"/>
    </location>
</feature>
<sequence>MKTLPLNELRLRVIYLEPDPVARTNFIYAFGQQVSISSFKNLNGVVDWLMAGNEVDLVIMSERLDWLSFLETVQANAHKLAVQLILISPLITSELCRQASRVGVVDIFPTDYIEEDIRMRFDYLIRKKAYYNSHSVTPETTWLIQTPIWKRAIDLVASVSALTILSPVMVVATVLIRLDSPGPILYKSRRVGAGYRIFEMYKFRSMRTDADKLLSSLSAQNIYNTKTEEIDYQFVCEDCQRAGTECKQRLFLMGKPLCEKQYIRSKKKAAFTKFRDDPRVTRLGRFLRNSSIDELPQLINILKGDMSLVGNRPLPLYEAEKLTKTGYIQRFAAPAGLTGLWQVMKRAKGQPVMSDHERIQLDIQYARTLSLKTDLMIMFKTFVAIWQKENV</sequence>
<dbReference type="InterPro" id="IPR003362">
    <property type="entry name" value="Bact_transf"/>
</dbReference>
<dbReference type="RefSeq" id="WP_191041852.1">
    <property type="nucleotide sequence ID" value="NZ_JACXAA010000011.1"/>
</dbReference>
<proteinExistence type="inferred from homology"/>